<dbReference type="Pfam" id="PF13489">
    <property type="entry name" value="Methyltransf_23"/>
    <property type="match status" value="1"/>
</dbReference>
<dbReference type="Proteomes" id="UP001562354">
    <property type="component" value="Unassembled WGS sequence"/>
</dbReference>
<evidence type="ECO:0008006" key="4">
    <source>
        <dbReference type="Google" id="ProtNLM"/>
    </source>
</evidence>
<dbReference type="CDD" id="cd02440">
    <property type="entry name" value="AdoMet_MTases"/>
    <property type="match status" value="1"/>
</dbReference>
<feature type="region of interest" description="Disordered" evidence="1">
    <location>
        <begin position="316"/>
        <end position="345"/>
    </location>
</feature>
<dbReference type="Gene3D" id="3.40.50.150">
    <property type="entry name" value="Vaccinia Virus protein VP39"/>
    <property type="match status" value="1"/>
</dbReference>
<dbReference type="GeneID" id="95976303"/>
<reference evidence="2 3" key="1">
    <citation type="submission" date="2024-07" db="EMBL/GenBank/DDBJ databases">
        <title>Draft sequence of the Neodothiora populina.</title>
        <authorList>
            <person name="Drown D.D."/>
            <person name="Schuette U.S."/>
            <person name="Buechlein A.B."/>
            <person name="Rusch D.R."/>
            <person name="Winton L.W."/>
            <person name="Adams G.A."/>
        </authorList>
    </citation>
    <scope>NUCLEOTIDE SEQUENCE [LARGE SCALE GENOMIC DNA]</scope>
    <source>
        <strain evidence="2 3">CPC 39397</strain>
    </source>
</reference>
<organism evidence="2 3">
    <name type="scientific">Neodothiora populina</name>
    <dbReference type="NCBI Taxonomy" id="2781224"/>
    <lineage>
        <taxon>Eukaryota</taxon>
        <taxon>Fungi</taxon>
        <taxon>Dikarya</taxon>
        <taxon>Ascomycota</taxon>
        <taxon>Pezizomycotina</taxon>
        <taxon>Dothideomycetes</taxon>
        <taxon>Dothideomycetidae</taxon>
        <taxon>Dothideales</taxon>
        <taxon>Dothioraceae</taxon>
        <taxon>Neodothiora</taxon>
    </lineage>
</organism>
<feature type="compositionally biased region" description="Basic residues" evidence="1">
    <location>
        <begin position="318"/>
        <end position="328"/>
    </location>
</feature>
<dbReference type="SUPFAM" id="SSF53335">
    <property type="entry name" value="S-adenosyl-L-methionine-dependent methyltransferases"/>
    <property type="match status" value="1"/>
</dbReference>
<gene>
    <name evidence="2" type="ORF">AAFC00_002601</name>
</gene>
<dbReference type="EMBL" id="JBFMKM010000012">
    <property type="protein sequence ID" value="KAL1302170.1"/>
    <property type="molecule type" value="Genomic_DNA"/>
</dbReference>
<dbReference type="InterPro" id="IPR029063">
    <property type="entry name" value="SAM-dependent_MTases_sf"/>
</dbReference>
<proteinExistence type="predicted"/>
<evidence type="ECO:0000313" key="2">
    <source>
        <dbReference type="EMBL" id="KAL1302170.1"/>
    </source>
</evidence>
<name>A0ABR3P8Y2_9PEZI</name>
<evidence type="ECO:0000256" key="1">
    <source>
        <dbReference type="SAM" id="MobiDB-lite"/>
    </source>
</evidence>
<dbReference type="RefSeq" id="XP_069198446.1">
    <property type="nucleotide sequence ID" value="XM_069348026.1"/>
</dbReference>
<evidence type="ECO:0000313" key="3">
    <source>
        <dbReference type="Proteomes" id="UP001562354"/>
    </source>
</evidence>
<keyword evidence="3" id="KW-1185">Reference proteome</keyword>
<comment type="caution">
    <text evidence="2">The sequence shown here is derived from an EMBL/GenBank/DDBJ whole genome shotgun (WGS) entry which is preliminary data.</text>
</comment>
<protein>
    <recommendedName>
        <fullName evidence="4">S-adenosyl-L-methionine-dependent methyltransferase</fullName>
    </recommendedName>
</protein>
<accession>A0ABR3P8Y2</accession>
<sequence>MASVPQPWNDEVEMISGREFHKFSVRHGVYRLPVDETEEDRLDKVHSILTSWEDFGGLILPDPTEVKLSAVLDCGCGSGAWADAISDEYADGEDISVVGVDLYPPKQCEYLDFQRWNLNAPFRLDQGVLSERYTFINSRFLANGIDAARWPSYIQDMYGRLRSGGWLQMTEAYMNIQSDNGRRDEAPSLGRWWHLFSTALEQQGRDPRVGTTVVHANQRSWANLKALMTQAGFDCIQERHPRLPIGGWKPGASRYIGERVFDLMRGTLESLGLWACCRVHGMSAQSFTDLLDECVQEMSNADLHLYIQFYSVWGQKPGHGRRQSKSTRRSSQVLDQTMPPPSIGR</sequence>